<organism evidence="2 3">
    <name type="scientific">Gemelliphila asaccharolytica</name>
    <dbReference type="NCBI Taxonomy" id="502393"/>
    <lineage>
        <taxon>Bacteria</taxon>
        <taxon>Bacillati</taxon>
        <taxon>Bacillota</taxon>
        <taxon>Bacilli</taxon>
        <taxon>Bacillales</taxon>
        <taxon>Gemellaceae</taxon>
        <taxon>Gemelliphila</taxon>
    </lineage>
</organism>
<keyword evidence="3" id="KW-1185">Reference proteome</keyword>
<dbReference type="EMBL" id="LSDB01000005">
    <property type="protein sequence ID" value="KXB58819.1"/>
    <property type="molecule type" value="Genomic_DNA"/>
</dbReference>
<evidence type="ECO:0000313" key="2">
    <source>
        <dbReference type="EMBL" id="KXB58819.1"/>
    </source>
</evidence>
<reference evidence="2 3" key="1">
    <citation type="submission" date="2016-01" db="EMBL/GenBank/DDBJ databases">
        <authorList>
            <person name="Mitreva M."/>
            <person name="Pepin K.H."/>
            <person name="Mihindukulasuriya K.A."/>
            <person name="Fulton R."/>
            <person name="Fronick C."/>
            <person name="O'Laughlin M."/>
            <person name="Miner T."/>
            <person name="Herter B."/>
            <person name="Rosa B.A."/>
            <person name="Cordes M."/>
            <person name="Tomlinson C."/>
            <person name="Wollam A."/>
            <person name="Palsikar V.B."/>
            <person name="Mardis E.R."/>
            <person name="Wilson R.K."/>
        </authorList>
    </citation>
    <scope>NUCLEOTIDE SEQUENCE [LARGE SCALE GENOMIC DNA]</scope>
    <source>
        <strain evidence="2 3">KA00071</strain>
    </source>
</reference>
<comment type="caution">
    <text evidence="2">The sequence shown here is derived from an EMBL/GenBank/DDBJ whole genome shotgun (WGS) entry which is preliminary data.</text>
</comment>
<accession>A0ABR5TNQ2</accession>
<sequence length="63" mass="7204">MKTFMKNNKGSAILISILTLVLVSIVIFSVANIYINKIKSLKSINDYYDIKIKEQIIKNKIKS</sequence>
<dbReference type="Proteomes" id="UP000070467">
    <property type="component" value="Unassembled WGS sequence"/>
</dbReference>
<proteinExistence type="predicted"/>
<keyword evidence="1" id="KW-1133">Transmembrane helix</keyword>
<protein>
    <recommendedName>
        <fullName evidence="4">Methyl-accepting chemotaxis protein</fullName>
    </recommendedName>
</protein>
<evidence type="ECO:0000256" key="1">
    <source>
        <dbReference type="SAM" id="Phobius"/>
    </source>
</evidence>
<evidence type="ECO:0008006" key="4">
    <source>
        <dbReference type="Google" id="ProtNLM"/>
    </source>
</evidence>
<keyword evidence="1" id="KW-0472">Membrane</keyword>
<name>A0ABR5TNQ2_9BACL</name>
<keyword evidence="1" id="KW-0812">Transmembrane</keyword>
<evidence type="ECO:0000313" key="3">
    <source>
        <dbReference type="Proteomes" id="UP000070467"/>
    </source>
</evidence>
<feature type="transmembrane region" description="Helical" evidence="1">
    <location>
        <begin position="12"/>
        <end position="35"/>
    </location>
</feature>
<gene>
    <name evidence="2" type="ORF">HMPREF1871_00211</name>
</gene>